<dbReference type="InterPro" id="IPR010130">
    <property type="entry name" value="T1SS_OMP_TolC"/>
</dbReference>
<organism evidence="9 10">
    <name type="scientific">Vibrio panuliri</name>
    <dbReference type="NCBI Taxonomy" id="1381081"/>
    <lineage>
        <taxon>Bacteria</taxon>
        <taxon>Pseudomonadati</taxon>
        <taxon>Pseudomonadota</taxon>
        <taxon>Gammaproteobacteria</taxon>
        <taxon>Vibrionales</taxon>
        <taxon>Vibrionaceae</taxon>
        <taxon>Vibrio</taxon>
    </lineage>
</organism>
<evidence type="ECO:0000313" key="10">
    <source>
        <dbReference type="Proteomes" id="UP000186313"/>
    </source>
</evidence>
<dbReference type="PANTHER" id="PTHR30026">
    <property type="entry name" value="OUTER MEMBRANE PROTEIN TOLC"/>
    <property type="match status" value="1"/>
</dbReference>
<evidence type="ECO:0000256" key="3">
    <source>
        <dbReference type="ARBA" id="ARBA00022448"/>
    </source>
</evidence>
<dbReference type="Proteomes" id="UP000186313">
    <property type="component" value="Unassembled WGS sequence"/>
</dbReference>
<evidence type="ECO:0000313" key="9">
    <source>
        <dbReference type="EMBL" id="OLQ87083.1"/>
    </source>
</evidence>
<keyword evidence="7" id="KW-0998">Cell outer membrane</keyword>
<proteinExistence type="inferred from homology"/>
<dbReference type="GO" id="GO:0009279">
    <property type="term" value="C:cell outer membrane"/>
    <property type="evidence" value="ECO:0007669"/>
    <property type="project" value="UniProtKB-SubCell"/>
</dbReference>
<keyword evidence="5" id="KW-0812">Transmembrane</keyword>
<gene>
    <name evidence="9" type="ORF">BIY22_10955</name>
</gene>
<dbReference type="GO" id="GO:1990281">
    <property type="term" value="C:efflux pump complex"/>
    <property type="evidence" value="ECO:0007669"/>
    <property type="project" value="TreeGrafter"/>
</dbReference>
<evidence type="ECO:0000256" key="2">
    <source>
        <dbReference type="ARBA" id="ARBA00007613"/>
    </source>
</evidence>
<evidence type="ECO:0000256" key="7">
    <source>
        <dbReference type="ARBA" id="ARBA00023237"/>
    </source>
</evidence>
<dbReference type="GO" id="GO:0015288">
    <property type="term" value="F:porin activity"/>
    <property type="evidence" value="ECO:0007669"/>
    <property type="project" value="TreeGrafter"/>
</dbReference>
<dbReference type="OrthoDB" id="9813458at2"/>
<dbReference type="PANTHER" id="PTHR30026:SF20">
    <property type="entry name" value="OUTER MEMBRANE PROTEIN TOLC"/>
    <property type="match status" value="1"/>
</dbReference>
<feature type="signal peptide" evidence="8">
    <location>
        <begin position="1"/>
        <end position="22"/>
    </location>
</feature>
<evidence type="ECO:0000256" key="8">
    <source>
        <dbReference type="SAM" id="SignalP"/>
    </source>
</evidence>
<name>A0A1Q9HCG8_9VIBR</name>
<dbReference type="SUPFAM" id="SSF56954">
    <property type="entry name" value="Outer membrane efflux proteins (OEP)"/>
    <property type="match status" value="1"/>
</dbReference>
<comment type="similarity">
    <text evidence="2">Belongs to the outer membrane factor (OMF) (TC 1.B.17) family.</text>
</comment>
<dbReference type="AlphaFoldDB" id="A0A1Q9HCG8"/>
<protein>
    <submittedName>
        <fullName evidence="9">Outer membrane channel protein TolC</fullName>
    </submittedName>
</protein>
<reference evidence="9 10" key="1">
    <citation type="submission" date="2016-09" db="EMBL/GenBank/DDBJ databases">
        <title>Genomic Taxonomy of the Vibrionaceae.</title>
        <authorList>
            <person name="Gonzalez-Castillo A."/>
            <person name="Gomez-Gil B."/>
            <person name="Enciso-Ibarra K."/>
        </authorList>
    </citation>
    <scope>NUCLEOTIDE SEQUENCE [LARGE SCALE GENOMIC DNA]</scope>
    <source>
        <strain evidence="9 10">CAIM 703</strain>
    </source>
</reference>
<feature type="chain" id="PRO_5010188680" evidence="8">
    <location>
        <begin position="23"/>
        <end position="454"/>
    </location>
</feature>
<dbReference type="RefSeq" id="WP_075709896.1">
    <property type="nucleotide sequence ID" value="NZ_MJMJ01000034.1"/>
</dbReference>
<keyword evidence="6" id="KW-0472">Membrane</keyword>
<comment type="subcellular location">
    <subcellularLocation>
        <location evidence="1">Cell outer membrane</location>
    </subcellularLocation>
</comment>
<dbReference type="Gene3D" id="1.20.1600.10">
    <property type="entry name" value="Outer membrane efflux proteins (OEP)"/>
    <property type="match status" value="1"/>
</dbReference>
<dbReference type="Pfam" id="PF02321">
    <property type="entry name" value="OEP"/>
    <property type="match status" value="2"/>
</dbReference>
<dbReference type="NCBIfam" id="TIGR01844">
    <property type="entry name" value="type_I_sec_TolC"/>
    <property type="match status" value="1"/>
</dbReference>
<evidence type="ECO:0000256" key="6">
    <source>
        <dbReference type="ARBA" id="ARBA00023136"/>
    </source>
</evidence>
<keyword evidence="8" id="KW-0732">Signal</keyword>
<keyword evidence="3" id="KW-0813">Transport</keyword>
<dbReference type="STRING" id="1381081.BIY22_10955"/>
<evidence type="ECO:0000256" key="1">
    <source>
        <dbReference type="ARBA" id="ARBA00004442"/>
    </source>
</evidence>
<evidence type="ECO:0000256" key="4">
    <source>
        <dbReference type="ARBA" id="ARBA00022452"/>
    </source>
</evidence>
<dbReference type="EMBL" id="MJMJ01000034">
    <property type="protein sequence ID" value="OLQ87083.1"/>
    <property type="molecule type" value="Genomic_DNA"/>
</dbReference>
<evidence type="ECO:0000256" key="5">
    <source>
        <dbReference type="ARBA" id="ARBA00022692"/>
    </source>
</evidence>
<dbReference type="InterPro" id="IPR051906">
    <property type="entry name" value="TolC-like"/>
</dbReference>
<dbReference type="InterPro" id="IPR003423">
    <property type="entry name" value="OMP_efflux"/>
</dbReference>
<dbReference type="InterPro" id="IPR058622">
    <property type="entry name" value="TolC"/>
</dbReference>
<sequence>MKKLLPLFISAALGSLSTSAWADTLADIYNQAKENDPTLLKAAAERDAAFEAINQSRADLLPQISLNAGYNLTRGDTDLDDSALGEKSNDKNALTAGVSFSQELYDRSSWVTLDIAEMSARQRDSAYAASQQALILRVSQAYFDVLRAQDTLVFVQAEKAAVGRQLEQTKQRFEVGLSAITDVHDAQAQYDAVLADEVLAQNSLTNSYEGLREITGQEHANLDVLDTNRFSASKTAESIDQMLKEAQQKNLNLLSSRIAQDIAKEQISLASSGHLPSLTLDGGYQYTDLGSTPDGFNQDLGRNTNSDSTTNDFNIGVNLSVPLYLGGKVNSATKEAEFGYVAASQQLEATYRSVVKDVRAFNNNISASIGALRAYEQTVVSAQSALEATEAGFDVGTRTIVDVLDSTRRLYDANKNLSNARYDYIISVLQLRQAVGSLNEQDILDINAGLKPAK</sequence>
<dbReference type="NCBIfam" id="NF007002">
    <property type="entry name" value="PRK09465.1"/>
    <property type="match status" value="1"/>
</dbReference>
<accession>A0A1Q9HCG8</accession>
<dbReference type="GO" id="GO:0015562">
    <property type="term" value="F:efflux transmembrane transporter activity"/>
    <property type="evidence" value="ECO:0007669"/>
    <property type="project" value="InterPro"/>
</dbReference>
<keyword evidence="4" id="KW-1134">Transmembrane beta strand</keyword>
<comment type="caution">
    <text evidence="9">The sequence shown here is derived from an EMBL/GenBank/DDBJ whole genome shotgun (WGS) entry which is preliminary data.</text>
</comment>